<gene>
    <name evidence="1" type="ORF">PPERSA_06854</name>
</gene>
<evidence type="ECO:0000313" key="2">
    <source>
        <dbReference type="Proteomes" id="UP000054937"/>
    </source>
</evidence>
<accession>A0A0V0QSL9</accession>
<name>A0A0V0QSL9_PSEPJ</name>
<dbReference type="EMBL" id="LDAU01000110">
    <property type="protein sequence ID" value="KRX05220.1"/>
    <property type="molecule type" value="Genomic_DNA"/>
</dbReference>
<sequence>MLDMQYQIWIIFQRTSLQKMFQITLFQIINSKLQISQESHKICQNCENDSSYIENLIQQLKLQWSCNSETGLKWVQYLNKLNFQIPTDNQQLQNITNELMKISKNIKDEEFLNQCSYQIKNILFDDPNFPFLEQTNYSYHELLYQVTNEEPIQQIKKDVTDIINFFVGAQYIVWKKQQAQDLQDKHRNGSLLVQFDNQLLNR</sequence>
<keyword evidence="2" id="KW-1185">Reference proteome</keyword>
<dbReference type="InParanoid" id="A0A0V0QSL9"/>
<comment type="caution">
    <text evidence="1">The sequence shown here is derived from an EMBL/GenBank/DDBJ whole genome shotgun (WGS) entry which is preliminary data.</text>
</comment>
<reference evidence="1 2" key="1">
    <citation type="journal article" date="2015" name="Sci. Rep.">
        <title>Genome of the facultative scuticociliatosis pathogen Pseudocohnilembus persalinus provides insight into its virulence through horizontal gene transfer.</title>
        <authorList>
            <person name="Xiong J."/>
            <person name="Wang G."/>
            <person name="Cheng J."/>
            <person name="Tian M."/>
            <person name="Pan X."/>
            <person name="Warren A."/>
            <person name="Jiang C."/>
            <person name="Yuan D."/>
            <person name="Miao W."/>
        </authorList>
    </citation>
    <scope>NUCLEOTIDE SEQUENCE [LARGE SCALE GENOMIC DNA]</scope>
    <source>
        <strain evidence="1">36N120E</strain>
    </source>
</reference>
<protein>
    <submittedName>
        <fullName evidence="1">Uncharacterized protein</fullName>
    </submittedName>
</protein>
<evidence type="ECO:0000313" key="1">
    <source>
        <dbReference type="EMBL" id="KRX05220.1"/>
    </source>
</evidence>
<dbReference type="Proteomes" id="UP000054937">
    <property type="component" value="Unassembled WGS sequence"/>
</dbReference>
<dbReference type="AlphaFoldDB" id="A0A0V0QSL9"/>
<proteinExistence type="predicted"/>
<organism evidence="1 2">
    <name type="scientific">Pseudocohnilembus persalinus</name>
    <name type="common">Ciliate</name>
    <dbReference type="NCBI Taxonomy" id="266149"/>
    <lineage>
        <taxon>Eukaryota</taxon>
        <taxon>Sar</taxon>
        <taxon>Alveolata</taxon>
        <taxon>Ciliophora</taxon>
        <taxon>Intramacronucleata</taxon>
        <taxon>Oligohymenophorea</taxon>
        <taxon>Scuticociliatia</taxon>
        <taxon>Philasterida</taxon>
        <taxon>Pseudocohnilembidae</taxon>
        <taxon>Pseudocohnilembus</taxon>
    </lineage>
</organism>